<keyword evidence="2" id="KW-1185">Reference proteome</keyword>
<gene>
    <name evidence="1" type="ORF">SVUK_LOCUS4210</name>
</gene>
<dbReference type="OrthoDB" id="348678at2759"/>
<dbReference type="EMBL" id="UYYB01011447">
    <property type="protein sequence ID" value="VDM69212.1"/>
    <property type="molecule type" value="Genomic_DNA"/>
</dbReference>
<feature type="non-terminal residue" evidence="1">
    <location>
        <position position="57"/>
    </location>
</feature>
<sequence>MEAIEPNQAYENFTNKDDPAGQFAFMESELKTASQCRKTPSSNCTHTVHIVAHIAPG</sequence>
<dbReference type="Proteomes" id="UP000270094">
    <property type="component" value="Unassembled WGS sequence"/>
</dbReference>
<dbReference type="AlphaFoldDB" id="A0A3P7KP60"/>
<organism evidence="1 2">
    <name type="scientific">Strongylus vulgaris</name>
    <name type="common">Blood worm</name>
    <dbReference type="NCBI Taxonomy" id="40348"/>
    <lineage>
        <taxon>Eukaryota</taxon>
        <taxon>Metazoa</taxon>
        <taxon>Ecdysozoa</taxon>
        <taxon>Nematoda</taxon>
        <taxon>Chromadorea</taxon>
        <taxon>Rhabditida</taxon>
        <taxon>Rhabditina</taxon>
        <taxon>Rhabditomorpha</taxon>
        <taxon>Strongyloidea</taxon>
        <taxon>Strongylidae</taxon>
        <taxon>Strongylus</taxon>
    </lineage>
</organism>
<reference evidence="1 2" key="1">
    <citation type="submission" date="2018-11" db="EMBL/GenBank/DDBJ databases">
        <authorList>
            <consortium name="Pathogen Informatics"/>
        </authorList>
    </citation>
    <scope>NUCLEOTIDE SEQUENCE [LARGE SCALE GENOMIC DNA]</scope>
</reference>
<evidence type="ECO:0000313" key="1">
    <source>
        <dbReference type="EMBL" id="VDM69212.1"/>
    </source>
</evidence>
<evidence type="ECO:0000313" key="2">
    <source>
        <dbReference type="Proteomes" id="UP000270094"/>
    </source>
</evidence>
<proteinExistence type="predicted"/>
<name>A0A3P7KP60_STRVU</name>
<protein>
    <submittedName>
        <fullName evidence="1">Uncharacterized protein</fullName>
    </submittedName>
</protein>
<accession>A0A3P7KP60</accession>